<proteinExistence type="inferred from homology"/>
<keyword evidence="8" id="KW-0966">Cell projection</keyword>
<evidence type="ECO:0000256" key="5">
    <source>
        <dbReference type="RuleBase" id="RU362076"/>
    </source>
</evidence>
<comment type="function">
    <text evidence="4 5">Required for flagellar hook formation. May act as a scaffolding protein.</text>
</comment>
<organism evidence="8 9">
    <name type="scientific">Rugamonas brunnea</name>
    <dbReference type="NCBI Taxonomy" id="2758569"/>
    <lineage>
        <taxon>Bacteria</taxon>
        <taxon>Pseudomonadati</taxon>
        <taxon>Pseudomonadota</taxon>
        <taxon>Betaproteobacteria</taxon>
        <taxon>Burkholderiales</taxon>
        <taxon>Oxalobacteraceae</taxon>
        <taxon>Telluria group</taxon>
        <taxon>Rugamonas</taxon>
    </lineage>
</organism>
<dbReference type="EMBL" id="JACEZT010000007">
    <property type="protein sequence ID" value="MBA5638006.1"/>
    <property type="molecule type" value="Genomic_DNA"/>
</dbReference>
<name>A0A7W2IBY2_9BURK</name>
<evidence type="ECO:0000313" key="8">
    <source>
        <dbReference type="EMBL" id="MBA5638006.1"/>
    </source>
</evidence>
<sequence length="230" mass="23159">MQTSLLNNSAAPNTGAGASASITGNTASQTQDMFTKLLVAQIKNQDPLSPTDPSQFVNQLTQLSQTESLQNLSSLTSANASVLQSMQVLALGAQVGSDVMATSNTVTLDGSTVHGQMTLSSTSTSTTLVLTDAAGNKHNVTLGVQAAGTVPFAIDPTALGLPAGTYTMSVETSTKEVPPIDLAGRLNSVRLSPTGSIVISVAHVGDVAPTAITAFNGKSVASASATPSSL</sequence>
<dbReference type="Pfam" id="PF13860">
    <property type="entry name" value="FlgD_ig"/>
    <property type="match status" value="1"/>
</dbReference>
<dbReference type="Gene3D" id="2.60.40.4070">
    <property type="match status" value="1"/>
</dbReference>
<gene>
    <name evidence="8" type="ORF">H3H37_13170</name>
</gene>
<dbReference type="Gene3D" id="2.30.30.910">
    <property type="match status" value="1"/>
</dbReference>
<comment type="similarity">
    <text evidence="1 5">Belongs to the FlgD family.</text>
</comment>
<dbReference type="Proteomes" id="UP000534388">
    <property type="component" value="Unassembled WGS sequence"/>
</dbReference>
<keyword evidence="9" id="KW-1185">Reference proteome</keyword>
<dbReference type="InterPro" id="IPR005648">
    <property type="entry name" value="FlgD"/>
</dbReference>
<feature type="compositionally biased region" description="Polar residues" evidence="6">
    <location>
        <begin position="1"/>
        <end position="12"/>
    </location>
</feature>
<evidence type="ECO:0000256" key="2">
    <source>
        <dbReference type="ARBA" id="ARBA00016013"/>
    </source>
</evidence>
<dbReference type="InterPro" id="IPR025965">
    <property type="entry name" value="FlgD/Vpr_Ig-like"/>
</dbReference>
<dbReference type="AlphaFoldDB" id="A0A7W2IBY2"/>
<accession>A0A7W2IBY2</accession>
<evidence type="ECO:0000256" key="1">
    <source>
        <dbReference type="ARBA" id="ARBA00010577"/>
    </source>
</evidence>
<comment type="caution">
    <text evidence="8">The sequence shown here is derived from an EMBL/GenBank/DDBJ whole genome shotgun (WGS) entry which is preliminary data.</text>
</comment>
<dbReference type="Pfam" id="PF03963">
    <property type="entry name" value="FlgD"/>
    <property type="match status" value="1"/>
</dbReference>
<evidence type="ECO:0000256" key="4">
    <source>
        <dbReference type="ARBA" id="ARBA00024746"/>
    </source>
</evidence>
<feature type="domain" description="FlgD/Vpr Ig-like" evidence="7">
    <location>
        <begin position="103"/>
        <end position="175"/>
    </location>
</feature>
<dbReference type="RefSeq" id="WP_182163117.1">
    <property type="nucleotide sequence ID" value="NZ_JACEZT010000007.1"/>
</dbReference>
<evidence type="ECO:0000256" key="3">
    <source>
        <dbReference type="ARBA" id="ARBA00022795"/>
    </source>
</evidence>
<evidence type="ECO:0000313" key="9">
    <source>
        <dbReference type="Proteomes" id="UP000534388"/>
    </source>
</evidence>
<evidence type="ECO:0000259" key="7">
    <source>
        <dbReference type="Pfam" id="PF13860"/>
    </source>
</evidence>
<dbReference type="GO" id="GO:0044781">
    <property type="term" value="P:bacterial-type flagellum organization"/>
    <property type="evidence" value="ECO:0007669"/>
    <property type="project" value="UniProtKB-UniRule"/>
</dbReference>
<protein>
    <recommendedName>
        <fullName evidence="2 5">Basal-body rod modification protein FlgD</fullName>
    </recommendedName>
</protein>
<evidence type="ECO:0000256" key="6">
    <source>
        <dbReference type="SAM" id="MobiDB-lite"/>
    </source>
</evidence>
<reference evidence="8 9" key="1">
    <citation type="submission" date="2020-07" db="EMBL/GenBank/DDBJ databases">
        <title>Novel species isolated from subtropical streams in China.</title>
        <authorList>
            <person name="Lu H."/>
        </authorList>
    </citation>
    <scope>NUCLEOTIDE SEQUENCE [LARGE SCALE GENOMIC DNA]</scope>
    <source>
        <strain evidence="8 9">LX20W</strain>
    </source>
</reference>
<keyword evidence="8" id="KW-0282">Flagellum</keyword>
<keyword evidence="8" id="KW-0969">Cilium</keyword>
<feature type="region of interest" description="Disordered" evidence="6">
    <location>
        <begin position="1"/>
        <end position="23"/>
    </location>
</feature>
<keyword evidence="3 5" id="KW-1005">Bacterial flagellum biogenesis</keyword>